<keyword evidence="1" id="KW-0812">Transmembrane</keyword>
<dbReference type="GO" id="GO:0005783">
    <property type="term" value="C:endoplasmic reticulum"/>
    <property type="evidence" value="ECO:0007669"/>
    <property type="project" value="TreeGrafter"/>
</dbReference>
<gene>
    <name evidence="2" type="ORF">HOLleu_18570</name>
</gene>
<feature type="transmembrane region" description="Helical" evidence="1">
    <location>
        <begin position="148"/>
        <end position="172"/>
    </location>
</feature>
<feature type="transmembrane region" description="Helical" evidence="1">
    <location>
        <begin position="45"/>
        <end position="67"/>
    </location>
</feature>
<evidence type="ECO:0000256" key="1">
    <source>
        <dbReference type="SAM" id="Phobius"/>
    </source>
</evidence>
<feature type="transmembrane region" description="Helical" evidence="1">
    <location>
        <begin position="104"/>
        <end position="127"/>
    </location>
</feature>
<dbReference type="PANTHER" id="PTHR21329">
    <property type="entry name" value="PHOSPHATIDYLINOSITOL N-ACETYLGLUCOSAMINYLTRANSFERASE SUBUNIT Q-RELATED"/>
    <property type="match status" value="1"/>
</dbReference>
<accession>A0A9Q1C3V5</accession>
<feature type="transmembrane region" description="Helical" evidence="1">
    <location>
        <begin position="74"/>
        <end position="98"/>
    </location>
</feature>
<proteinExistence type="predicted"/>
<keyword evidence="3" id="KW-1185">Reference proteome</keyword>
<organism evidence="2 3">
    <name type="scientific">Holothuria leucospilota</name>
    <name type="common">Black long sea cucumber</name>
    <name type="synonym">Mertensiothuria leucospilota</name>
    <dbReference type="NCBI Taxonomy" id="206669"/>
    <lineage>
        <taxon>Eukaryota</taxon>
        <taxon>Metazoa</taxon>
        <taxon>Echinodermata</taxon>
        <taxon>Eleutherozoa</taxon>
        <taxon>Echinozoa</taxon>
        <taxon>Holothuroidea</taxon>
        <taxon>Aspidochirotacea</taxon>
        <taxon>Aspidochirotida</taxon>
        <taxon>Holothuriidae</taxon>
        <taxon>Holothuria</taxon>
    </lineage>
</organism>
<keyword evidence="1" id="KW-0472">Membrane</keyword>
<dbReference type="PANTHER" id="PTHR21329:SF3">
    <property type="entry name" value="PHOSPHATIDYLINOSITOL N-ACETYLGLUCOSAMINYLTRANSFERASE SUBUNIT Q"/>
    <property type="match status" value="1"/>
</dbReference>
<keyword evidence="1" id="KW-1133">Transmembrane helix</keyword>
<dbReference type="GO" id="GO:0016020">
    <property type="term" value="C:membrane"/>
    <property type="evidence" value="ECO:0007669"/>
    <property type="project" value="InterPro"/>
</dbReference>
<dbReference type="GO" id="GO:0006506">
    <property type="term" value="P:GPI anchor biosynthetic process"/>
    <property type="evidence" value="ECO:0007669"/>
    <property type="project" value="InterPro"/>
</dbReference>
<evidence type="ECO:0000313" key="2">
    <source>
        <dbReference type="EMBL" id="KAJ8037685.1"/>
    </source>
</evidence>
<keyword evidence="2" id="KW-0328">Glycosyltransferase</keyword>
<dbReference type="InterPro" id="IPR007720">
    <property type="entry name" value="PigQ/GPI1"/>
</dbReference>
<protein>
    <submittedName>
        <fullName evidence="2">Phosphatidylinositol N-acetylglucosaminyltransferase subunit Q</fullName>
    </submittedName>
</protein>
<dbReference type="OrthoDB" id="70250at2759"/>
<comment type="caution">
    <text evidence="2">The sequence shown here is derived from an EMBL/GenBank/DDBJ whole genome shotgun (WGS) entry which is preliminary data.</text>
</comment>
<name>A0A9Q1C3V5_HOLLE</name>
<dbReference type="AlphaFoldDB" id="A0A9Q1C3V5"/>
<evidence type="ECO:0000313" key="3">
    <source>
        <dbReference type="Proteomes" id="UP001152320"/>
    </source>
</evidence>
<sequence length="287" mass="32748">MCCLSKKRIELHKAFQSTGDQLQHLLNWMMGAPAGLKLNSGFAHFLGHFFLYQSYLWIGYLHILYPIMNTIIRVMALSGCLGLSVLLAAAADIVSLLTFHIYCFYVYAAKIFTLQLSALSSLSRLFRGRKWNVLRNRVDSCSYDVDQLFIGTLMFTILLFLLPTSLLFYTVFTSLQMVVLMIKGILHVVINFLNTFPWYTLVKWLMDSATLKDQISFTNLGGGDGYSYCLNLQLKAMPLPKAIKLTREYNGDNQNISWSELVKNLLRGEVIKPWNKGRKDAAEKKQV</sequence>
<reference evidence="2" key="1">
    <citation type="submission" date="2021-10" db="EMBL/GenBank/DDBJ databases">
        <title>Tropical sea cucumber genome reveals ecological adaptation and Cuvierian tubules defense mechanism.</title>
        <authorList>
            <person name="Chen T."/>
        </authorList>
    </citation>
    <scope>NUCLEOTIDE SEQUENCE</scope>
    <source>
        <strain evidence="2">Nanhai2018</strain>
        <tissue evidence="2">Muscle</tissue>
    </source>
</reference>
<dbReference type="Proteomes" id="UP001152320">
    <property type="component" value="Chromosome 8"/>
</dbReference>
<dbReference type="GO" id="GO:0016757">
    <property type="term" value="F:glycosyltransferase activity"/>
    <property type="evidence" value="ECO:0007669"/>
    <property type="project" value="UniProtKB-KW"/>
</dbReference>
<feature type="transmembrane region" description="Helical" evidence="1">
    <location>
        <begin position="178"/>
        <end position="202"/>
    </location>
</feature>
<dbReference type="Pfam" id="PF05024">
    <property type="entry name" value="Gpi1"/>
    <property type="match status" value="1"/>
</dbReference>
<dbReference type="EMBL" id="JAIZAY010000008">
    <property type="protein sequence ID" value="KAJ8037685.1"/>
    <property type="molecule type" value="Genomic_DNA"/>
</dbReference>
<keyword evidence="2" id="KW-0808">Transferase</keyword>